<dbReference type="EMBL" id="CP016171">
    <property type="protein sequence ID" value="ANN73026.1"/>
    <property type="molecule type" value="Genomic_DNA"/>
</dbReference>
<accession>A0A193G0P5</accession>
<evidence type="ECO:0000259" key="2">
    <source>
        <dbReference type="Pfam" id="PF20434"/>
    </source>
</evidence>
<organism evidence="3 4">
    <name type="scientific">Bordetella bronchialis</name>
    <dbReference type="NCBI Taxonomy" id="463025"/>
    <lineage>
        <taxon>Bacteria</taxon>
        <taxon>Pseudomonadati</taxon>
        <taxon>Pseudomonadota</taxon>
        <taxon>Betaproteobacteria</taxon>
        <taxon>Burkholderiales</taxon>
        <taxon>Alcaligenaceae</taxon>
        <taxon>Bordetella</taxon>
    </lineage>
</organism>
<evidence type="ECO:0000313" key="4">
    <source>
        <dbReference type="Proteomes" id="UP000092213"/>
    </source>
</evidence>
<dbReference type="Gene3D" id="3.40.50.1820">
    <property type="entry name" value="alpha/beta hydrolase"/>
    <property type="match status" value="1"/>
</dbReference>
<dbReference type="STRING" id="463025.BAU08_18225"/>
<proteinExistence type="predicted"/>
<dbReference type="PANTHER" id="PTHR48081:SF33">
    <property type="entry name" value="KYNURENINE FORMAMIDASE"/>
    <property type="match status" value="1"/>
</dbReference>
<dbReference type="Pfam" id="PF20434">
    <property type="entry name" value="BD-FAE"/>
    <property type="match status" value="1"/>
</dbReference>
<dbReference type="RefSeq" id="WP_066670834.1">
    <property type="nucleotide sequence ID" value="NZ_CP016171.1"/>
</dbReference>
<dbReference type="InterPro" id="IPR029058">
    <property type="entry name" value="AB_hydrolase_fold"/>
</dbReference>
<protein>
    <submittedName>
        <fullName evidence="3">Lipase</fullName>
    </submittedName>
</protein>
<keyword evidence="1" id="KW-0378">Hydrolase</keyword>
<dbReference type="InterPro" id="IPR049492">
    <property type="entry name" value="BD-FAE-like_dom"/>
</dbReference>
<gene>
    <name evidence="3" type="ORF">BAU08_18225</name>
</gene>
<dbReference type="AlphaFoldDB" id="A0A193G0P5"/>
<dbReference type="SUPFAM" id="SSF53474">
    <property type="entry name" value="alpha/beta-Hydrolases"/>
    <property type="match status" value="1"/>
</dbReference>
<dbReference type="InterPro" id="IPR050300">
    <property type="entry name" value="GDXG_lipolytic_enzyme"/>
</dbReference>
<name>A0A193G0P5_9BORD</name>
<dbReference type="GO" id="GO:0016787">
    <property type="term" value="F:hydrolase activity"/>
    <property type="evidence" value="ECO:0007669"/>
    <property type="project" value="UniProtKB-KW"/>
</dbReference>
<reference evidence="3 4" key="1">
    <citation type="submission" date="2016-06" db="EMBL/GenBank/DDBJ databases">
        <title>Complete genome sequences of Bordetella bronchialis and Bordetella flabilis.</title>
        <authorList>
            <person name="LiPuma J.J."/>
            <person name="Spilker T."/>
        </authorList>
    </citation>
    <scope>NUCLEOTIDE SEQUENCE [LARGE SCALE GENOMIC DNA]</scope>
    <source>
        <strain evidence="3 4">AU17976</strain>
    </source>
</reference>
<dbReference type="Proteomes" id="UP000092213">
    <property type="component" value="Chromosome"/>
</dbReference>
<dbReference type="PANTHER" id="PTHR48081">
    <property type="entry name" value="AB HYDROLASE SUPERFAMILY PROTEIN C4A8.06C"/>
    <property type="match status" value="1"/>
</dbReference>
<evidence type="ECO:0000256" key="1">
    <source>
        <dbReference type="ARBA" id="ARBA00022801"/>
    </source>
</evidence>
<sequence>MTGTDAYRIRDFVPDFEEIAAECAERSRALSSRAILKPDIPYGARKRETLDLIFPDRPRSGAPLHVLVHGGYWRSGEKANFRLAAAPVIAAGGIAAVVEYDLMPGERLPLLVDQVRRAVRWLHAHARDFGADPARLTASGHSAGAHLATYLAATGPGETAIAPLPALQGMLLVSGIYDLSGIPDSFLRDEARMTQAEARAWSPLDAVQHPGPERIIAYGMDETPPFQLQAAALHAKLRDSGQSATLLPAPGLNHMNIVLDLADPQRPLGQRLSALVASSRTGRAGTRV</sequence>
<evidence type="ECO:0000313" key="3">
    <source>
        <dbReference type="EMBL" id="ANN73026.1"/>
    </source>
</evidence>
<feature type="domain" description="BD-FAE-like" evidence="2">
    <location>
        <begin position="50"/>
        <end position="156"/>
    </location>
</feature>